<keyword evidence="9" id="KW-1185">Reference proteome</keyword>
<evidence type="ECO:0000256" key="4">
    <source>
        <dbReference type="ARBA" id="ARBA00023157"/>
    </source>
</evidence>
<dbReference type="SMART" id="SM00747">
    <property type="entry name" value="CFEM"/>
    <property type="match status" value="1"/>
</dbReference>
<sequence>MRFSAALAVSALFAAFVSASTLPLHRRQFPNCASNCLANPDLGGCTAGDDTCLCNNDVFVSSTFSCIEAACTGDDLEQAIAGAASLCAAVHVTLVSAAGAEFSATASLASSPAATSSTVALTAATDTPAAASDAATPSSASTTTAATTNSNGALSPSANTALLALGAIGALAFAL</sequence>
<evidence type="ECO:0000256" key="1">
    <source>
        <dbReference type="ARBA" id="ARBA00004613"/>
    </source>
</evidence>
<dbReference type="GO" id="GO:0005576">
    <property type="term" value="C:extracellular region"/>
    <property type="evidence" value="ECO:0007669"/>
    <property type="project" value="UniProtKB-SubCell"/>
</dbReference>
<comment type="caution">
    <text evidence="8">The sequence shown here is derived from an EMBL/GenBank/DDBJ whole genome shotgun (WGS) entry which is preliminary data.</text>
</comment>
<feature type="signal peptide" evidence="6">
    <location>
        <begin position="1"/>
        <end position="19"/>
    </location>
</feature>
<keyword evidence="3 6" id="KW-0732">Signal</keyword>
<feature type="region of interest" description="Disordered" evidence="5">
    <location>
        <begin position="131"/>
        <end position="151"/>
    </location>
</feature>
<proteinExistence type="predicted"/>
<evidence type="ECO:0000313" key="9">
    <source>
        <dbReference type="Proteomes" id="UP001215280"/>
    </source>
</evidence>
<organism evidence="8 9">
    <name type="scientific">Mycena maculata</name>
    <dbReference type="NCBI Taxonomy" id="230809"/>
    <lineage>
        <taxon>Eukaryota</taxon>
        <taxon>Fungi</taxon>
        <taxon>Dikarya</taxon>
        <taxon>Basidiomycota</taxon>
        <taxon>Agaricomycotina</taxon>
        <taxon>Agaricomycetes</taxon>
        <taxon>Agaricomycetidae</taxon>
        <taxon>Agaricales</taxon>
        <taxon>Marasmiineae</taxon>
        <taxon>Mycenaceae</taxon>
        <taxon>Mycena</taxon>
    </lineage>
</organism>
<dbReference type="PROSITE" id="PS52012">
    <property type="entry name" value="CFEM"/>
    <property type="match status" value="1"/>
</dbReference>
<evidence type="ECO:0000259" key="7">
    <source>
        <dbReference type="PROSITE" id="PS52012"/>
    </source>
</evidence>
<gene>
    <name evidence="8" type="ORF">DFH07DRAFT_770460</name>
</gene>
<keyword evidence="4" id="KW-1015">Disulfide bond</keyword>
<evidence type="ECO:0000256" key="3">
    <source>
        <dbReference type="ARBA" id="ARBA00022729"/>
    </source>
</evidence>
<protein>
    <recommendedName>
        <fullName evidence="7">CFEM domain-containing protein</fullName>
    </recommendedName>
</protein>
<accession>A0AAD7NKC3</accession>
<feature type="domain" description="CFEM" evidence="7">
    <location>
        <begin position="1"/>
        <end position="115"/>
    </location>
</feature>
<feature type="chain" id="PRO_5042033580" description="CFEM domain-containing protein" evidence="6">
    <location>
        <begin position="20"/>
        <end position="175"/>
    </location>
</feature>
<comment type="subcellular location">
    <subcellularLocation>
        <location evidence="1">Secreted</location>
    </subcellularLocation>
</comment>
<keyword evidence="2" id="KW-0964">Secreted</keyword>
<dbReference type="Pfam" id="PF05730">
    <property type="entry name" value="CFEM"/>
    <property type="match status" value="1"/>
</dbReference>
<dbReference type="InterPro" id="IPR008427">
    <property type="entry name" value="Extracellular_membr_CFEM_dom"/>
</dbReference>
<evidence type="ECO:0000256" key="5">
    <source>
        <dbReference type="SAM" id="MobiDB-lite"/>
    </source>
</evidence>
<evidence type="ECO:0000256" key="6">
    <source>
        <dbReference type="SAM" id="SignalP"/>
    </source>
</evidence>
<reference evidence="8" key="1">
    <citation type="submission" date="2023-03" db="EMBL/GenBank/DDBJ databases">
        <title>Massive genome expansion in bonnet fungi (Mycena s.s.) driven by repeated elements and novel gene families across ecological guilds.</title>
        <authorList>
            <consortium name="Lawrence Berkeley National Laboratory"/>
            <person name="Harder C.B."/>
            <person name="Miyauchi S."/>
            <person name="Viragh M."/>
            <person name="Kuo A."/>
            <person name="Thoen E."/>
            <person name="Andreopoulos B."/>
            <person name="Lu D."/>
            <person name="Skrede I."/>
            <person name="Drula E."/>
            <person name="Henrissat B."/>
            <person name="Morin E."/>
            <person name="Kohler A."/>
            <person name="Barry K."/>
            <person name="LaButti K."/>
            <person name="Morin E."/>
            <person name="Salamov A."/>
            <person name="Lipzen A."/>
            <person name="Mereny Z."/>
            <person name="Hegedus B."/>
            <person name="Baldrian P."/>
            <person name="Stursova M."/>
            <person name="Weitz H."/>
            <person name="Taylor A."/>
            <person name="Grigoriev I.V."/>
            <person name="Nagy L.G."/>
            <person name="Martin F."/>
            <person name="Kauserud H."/>
        </authorList>
    </citation>
    <scope>NUCLEOTIDE SEQUENCE</scope>
    <source>
        <strain evidence="8">CBHHK188m</strain>
    </source>
</reference>
<dbReference type="EMBL" id="JARJLG010000037">
    <property type="protein sequence ID" value="KAJ7764614.1"/>
    <property type="molecule type" value="Genomic_DNA"/>
</dbReference>
<name>A0AAD7NKC3_9AGAR</name>
<evidence type="ECO:0000256" key="2">
    <source>
        <dbReference type="ARBA" id="ARBA00022525"/>
    </source>
</evidence>
<evidence type="ECO:0000313" key="8">
    <source>
        <dbReference type="EMBL" id="KAJ7764614.1"/>
    </source>
</evidence>
<dbReference type="Proteomes" id="UP001215280">
    <property type="component" value="Unassembled WGS sequence"/>
</dbReference>
<dbReference type="AlphaFoldDB" id="A0AAD7NKC3"/>